<dbReference type="Gene3D" id="2.130.10.10">
    <property type="entry name" value="YVTN repeat-like/Quinoprotein amine dehydrogenase"/>
    <property type="match status" value="1"/>
</dbReference>
<evidence type="ECO:0000313" key="6">
    <source>
        <dbReference type="Proteomes" id="UP000008983"/>
    </source>
</evidence>
<dbReference type="InterPro" id="IPR036322">
    <property type="entry name" value="WD40_repeat_dom_sf"/>
</dbReference>
<comment type="function">
    <text evidence="3">Essential component of the cytosolic iron-sulfur (Fe/S) protein assembly machinery. Required for the maturation of extramitochondrial Fe/S proteins.</text>
</comment>
<dbReference type="PRINTS" id="PR00320">
    <property type="entry name" value="GPROTEINBRPT"/>
</dbReference>
<feature type="repeat" description="WD" evidence="4">
    <location>
        <begin position="180"/>
        <end position="212"/>
    </location>
</feature>
<dbReference type="OMA" id="IREIRWS"/>
<evidence type="ECO:0000256" key="3">
    <source>
        <dbReference type="HAMAP-Rule" id="MF_03037"/>
    </source>
</evidence>
<dbReference type="InterPro" id="IPR028608">
    <property type="entry name" value="CIAO1/Cia1"/>
</dbReference>
<dbReference type="eggNOG" id="KOG0645">
    <property type="taxonomic scope" value="Eukaryota"/>
</dbReference>
<feature type="repeat" description="WD" evidence="4">
    <location>
        <begin position="136"/>
        <end position="168"/>
    </location>
</feature>
<name>G0QYQ4_ICHMU</name>
<keyword evidence="6" id="KW-1185">Reference proteome</keyword>
<dbReference type="SMART" id="SM00320">
    <property type="entry name" value="WD40"/>
    <property type="match status" value="7"/>
</dbReference>
<dbReference type="GO" id="GO:0097361">
    <property type="term" value="C:cytosolic [4Fe-4S] assembly targeting complex"/>
    <property type="evidence" value="ECO:0007669"/>
    <property type="project" value="InterPro"/>
</dbReference>
<dbReference type="AlphaFoldDB" id="G0QYQ4"/>
<dbReference type="Proteomes" id="UP000008983">
    <property type="component" value="Unassembled WGS sequence"/>
</dbReference>
<feature type="repeat" description="WD" evidence="4">
    <location>
        <begin position="91"/>
        <end position="126"/>
    </location>
</feature>
<dbReference type="PANTHER" id="PTHR19920:SF0">
    <property type="entry name" value="CYTOSOLIC IRON-SULFUR PROTEIN ASSEMBLY PROTEIN CIAO1-RELATED"/>
    <property type="match status" value="1"/>
</dbReference>
<keyword evidence="1 4" id="KW-0853">WD repeat</keyword>
<sequence>MNLCLCVKIRKHPSGKLFATSSSDKSIIIWTQIEEDSNNYKQLKKITDAHDRTIRYLAFSPNGQVLASASFDSTICIFVKNNQTFEFVQRVEGHENEVKCVSWSYDSKYLASCSRDKTIQIWDYDNNFEFSCYAVIEAHSQDVKHVKWIPQTYNLASCSFDDTVKIWEQEDDDWKLQSTFTNHQSIVWCVEFSKDGMFMSTCGDDKYIKIFKKNENGVFQQPYVVESQIENAHLRSIFSISFSEDAMFLASGGADNCLNVYQKKDDQVCFEGQNYAYYNLLERKVNCHISDINCVAFSPVDNLLVTVSDDRMIKIWTVDINL</sequence>
<evidence type="ECO:0000313" key="5">
    <source>
        <dbReference type="EMBL" id="EGR29658.1"/>
    </source>
</evidence>
<dbReference type="PROSITE" id="PS50082">
    <property type="entry name" value="WD_REPEATS_2"/>
    <property type="match status" value="6"/>
</dbReference>
<evidence type="ECO:0000256" key="1">
    <source>
        <dbReference type="ARBA" id="ARBA00022574"/>
    </source>
</evidence>
<proteinExistence type="inferred from homology"/>
<accession>G0QYQ4</accession>
<dbReference type="GeneID" id="14905765"/>
<keyword evidence="2" id="KW-0677">Repeat</keyword>
<evidence type="ECO:0000256" key="4">
    <source>
        <dbReference type="PROSITE-ProRule" id="PRU00221"/>
    </source>
</evidence>
<gene>
    <name evidence="5" type="ORF">IMG5_151600</name>
</gene>
<feature type="repeat" description="WD" evidence="4">
    <location>
        <begin position="230"/>
        <end position="262"/>
    </location>
</feature>
<dbReference type="EMBL" id="GL984124">
    <property type="protein sequence ID" value="EGR29658.1"/>
    <property type="molecule type" value="Genomic_DNA"/>
</dbReference>
<dbReference type="RefSeq" id="XP_004030894.1">
    <property type="nucleotide sequence ID" value="XM_004030846.1"/>
</dbReference>
<protein>
    <recommendedName>
        <fullName evidence="3">Probable cytosolic iron-sulfur protein assembly protein CIAO1 homolog</fullName>
    </recommendedName>
</protein>
<dbReference type="SUPFAM" id="SSF50978">
    <property type="entry name" value="WD40 repeat-like"/>
    <property type="match status" value="1"/>
</dbReference>
<feature type="repeat" description="WD" evidence="4">
    <location>
        <begin position="285"/>
        <end position="322"/>
    </location>
</feature>
<dbReference type="PROSITE" id="PS50294">
    <property type="entry name" value="WD_REPEATS_REGION"/>
    <property type="match status" value="3"/>
</dbReference>
<dbReference type="STRING" id="857967.G0QYQ4"/>
<dbReference type="InterPro" id="IPR015943">
    <property type="entry name" value="WD40/YVTN_repeat-like_dom_sf"/>
</dbReference>
<dbReference type="HAMAP" id="MF_03037">
    <property type="entry name" value="ciao1"/>
    <property type="match status" value="1"/>
</dbReference>
<organism evidence="5 6">
    <name type="scientific">Ichthyophthirius multifiliis</name>
    <name type="common">White spot disease agent</name>
    <name type="synonym">Ich</name>
    <dbReference type="NCBI Taxonomy" id="5932"/>
    <lineage>
        <taxon>Eukaryota</taxon>
        <taxon>Sar</taxon>
        <taxon>Alveolata</taxon>
        <taxon>Ciliophora</taxon>
        <taxon>Intramacronucleata</taxon>
        <taxon>Oligohymenophorea</taxon>
        <taxon>Hymenostomatida</taxon>
        <taxon>Ophryoglenina</taxon>
        <taxon>Ichthyophthirius</taxon>
    </lineage>
</organism>
<dbReference type="Pfam" id="PF00400">
    <property type="entry name" value="WD40"/>
    <property type="match status" value="7"/>
</dbReference>
<reference evidence="5 6" key="1">
    <citation type="submission" date="2011-07" db="EMBL/GenBank/DDBJ databases">
        <authorList>
            <person name="Coyne R."/>
            <person name="Brami D."/>
            <person name="Johnson J."/>
            <person name="Hostetler J."/>
            <person name="Hannick L."/>
            <person name="Clark T."/>
            <person name="Cassidy-Hanley D."/>
            <person name="Inman J."/>
        </authorList>
    </citation>
    <scope>NUCLEOTIDE SEQUENCE [LARGE SCALE GENOMIC DNA]</scope>
    <source>
        <strain evidence="5 6">G5</strain>
    </source>
</reference>
<evidence type="ECO:0000256" key="2">
    <source>
        <dbReference type="ARBA" id="ARBA00022737"/>
    </source>
</evidence>
<dbReference type="InParanoid" id="G0QYQ4"/>
<comment type="similarity">
    <text evidence="3">Belongs to the WD repeat CIA1 family.</text>
</comment>
<feature type="repeat" description="WD" evidence="4">
    <location>
        <begin position="47"/>
        <end position="78"/>
    </location>
</feature>
<dbReference type="GO" id="GO:0016226">
    <property type="term" value="P:iron-sulfur cluster assembly"/>
    <property type="evidence" value="ECO:0007669"/>
    <property type="project" value="UniProtKB-UniRule"/>
</dbReference>
<dbReference type="OrthoDB" id="284782at2759"/>
<dbReference type="CDD" id="cd00200">
    <property type="entry name" value="WD40"/>
    <property type="match status" value="1"/>
</dbReference>
<dbReference type="PANTHER" id="PTHR19920">
    <property type="entry name" value="WD40 PROTEIN CIAO1"/>
    <property type="match status" value="1"/>
</dbReference>
<dbReference type="InterPro" id="IPR020472">
    <property type="entry name" value="WD40_PAC1"/>
</dbReference>
<dbReference type="InterPro" id="IPR001680">
    <property type="entry name" value="WD40_rpt"/>
</dbReference>